<dbReference type="STRING" id="1423804.FD14_GL001660"/>
<evidence type="ECO:0000313" key="1">
    <source>
        <dbReference type="EMBL" id="KRN20023.1"/>
    </source>
</evidence>
<dbReference type="GO" id="GO:0016791">
    <property type="term" value="F:phosphatase activity"/>
    <property type="evidence" value="ECO:0007669"/>
    <property type="project" value="UniProtKB-ARBA"/>
</dbReference>
<dbReference type="SFLD" id="SFLDG01140">
    <property type="entry name" value="C2.B:_Phosphomannomutase_and_P"/>
    <property type="match status" value="1"/>
</dbReference>
<organism evidence="1 2">
    <name type="scientific">Secundilactobacillus similis DSM 23365 = JCM 2765</name>
    <dbReference type="NCBI Taxonomy" id="1423804"/>
    <lineage>
        <taxon>Bacteria</taxon>
        <taxon>Bacillati</taxon>
        <taxon>Bacillota</taxon>
        <taxon>Bacilli</taxon>
        <taxon>Lactobacillales</taxon>
        <taxon>Lactobacillaceae</taxon>
        <taxon>Secundilactobacillus</taxon>
    </lineage>
</organism>
<dbReference type="Pfam" id="PF08282">
    <property type="entry name" value="Hydrolase_3"/>
    <property type="match status" value="1"/>
</dbReference>
<protein>
    <submittedName>
        <fullName evidence="1">Cof-like hydrolase</fullName>
    </submittedName>
</protein>
<dbReference type="PANTHER" id="PTHR10000">
    <property type="entry name" value="PHOSPHOSERINE PHOSPHATASE"/>
    <property type="match status" value="1"/>
</dbReference>
<dbReference type="PROSITE" id="PS01229">
    <property type="entry name" value="COF_2"/>
    <property type="match status" value="1"/>
</dbReference>
<dbReference type="NCBIfam" id="TIGR01484">
    <property type="entry name" value="HAD-SF-IIB"/>
    <property type="match status" value="1"/>
</dbReference>
<dbReference type="InterPro" id="IPR036412">
    <property type="entry name" value="HAD-like_sf"/>
</dbReference>
<keyword evidence="2" id="KW-1185">Reference proteome</keyword>
<dbReference type="PATRIC" id="fig|1423804.4.peg.1790"/>
<gene>
    <name evidence="1" type="ORF">FD14_GL001660</name>
</gene>
<reference evidence="1 2" key="1">
    <citation type="journal article" date="2015" name="Genome Announc.">
        <title>Expanding the biotechnology potential of lactobacilli through comparative genomics of 213 strains and associated genera.</title>
        <authorList>
            <person name="Sun Z."/>
            <person name="Harris H.M."/>
            <person name="McCann A."/>
            <person name="Guo C."/>
            <person name="Argimon S."/>
            <person name="Zhang W."/>
            <person name="Yang X."/>
            <person name="Jeffery I.B."/>
            <person name="Cooney J.C."/>
            <person name="Kagawa T.F."/>
            <person name="Liu W."/>
            <person name="Song Y."/>
            <person name="Salvetti E."/>
            <person name="Wrobel A."/>
            <person name="Rasinkangas P."/>
            <person name="Parkhill J."/>
            <person name="Rea M.C."/>
            <person name="O'Sullivan O."/>
            <person name="Ritari J."/>
            <person name="Douillard F.P."/>
            <person name="Paul Ross R."/>
            <person name="Yang R."/>
            <person name="Briner A.E."/>
            <person name="Felis G.E."/>
            <person name="de Vos W.M."/>
            <person name="Barrangou R."/>
            <person name="Klaenhammer T.R."/>
            <person name="Caufield P.W."/>
            <person name="Cui Y."/>
            <person name="Zhang H."/>
            <person name="O'Toole P.W."/>
        </authorList>
    </citation>
    <scope>NUCLEOTIDE SEQUENCE [LARGE SCALE GENOMIC DNA]</scope>
    <source>
        <strain evidence="1 2">DSM 23365</strain>
    </source>
</reference>
<dbReference type="PANTHER" id="PTHR10000:SF8">
    <property type="entry name" value="HAD SUPERFAMILY HYDROLASE-LIKE, TYPE 3"/>
    <property type="match status" value="1"/>
</dbReference>
<dbReference type="InterPro" id="IPR023214">
    <property type="entry name" value="HAD_sf"/>
</dbReference>
<accession>A0A0R2F3I7</accession>
<dbReference type="Gene3D" id="3.30.1240.10">
    <property type="match status" value="1"/>
</dbReference>
<dbReference type="Proteomes" id="UP000051442">
    <property type="component" value="Unassembled WGS sequence"/>
</dbReference>
<dbReference type="InterPro" id="IPR006379">
    <property type="entry name" value="HAD-SF_hydro_IIB"/>
</dbReference>
<evidence type="ECO:0000313" key="2">
    <source>
        <dbReference type="Proteomes" id="UP000051442"/>
    </source>
</evidence>
<dbReference type="AlphaFoldDB" id="A0A0R2F3I7"/>
<dbReference type="GO" id="GO:0005829">
    <property type="term" value="C:cytosol"/>
    <property type="evidence" value="ECO:0007669"/>
    <property type="project" value="TreeGrafter"/>
</dbReference>
<comment type="caution">
    <text evidence="1">The sequence shown here is derived from an EMBL/GenBank/DDBJ whole genome shotgun (WGS) entry which is preliminary data.</text>
</comment>
<dbReference type="Gene3D" id="3.40.50.1000">
    <property type="entry name" value="HAD superfamily/HAD-like"/>
    <property type="match status" value="1"/>
</dbReference>
<proteinExistence type="predicted"/>
<keyword evidence="1" id="KW-0378">Hydrolase</keyword>
<dbReference type="GO" id="GO:0000287">
    <property type="term" value="F:magnesium ion binding"/>
    <property type="evidence" value="ECO:0007669"/>
    <property type="project" value="TreeGrafter"/>
</dbReference>
<dbReference type="SFLD" id="SFLDS00003">
    <property type="entry name" value="Haloacid_Dehalogenase"/>
    <property type="match status" value="1"/>
</dbReference>
<dbReference type="EMBL" id="AYZM01000134">
    <property type="protein sequence ID" value="KRN20023.1"/>
    <property type="molecule type" value="Genomic_DNA"/>
</dbReference>
<dbReference type="InterPro" id="IPR000150">
    <property type="entry name" value="Cof"/>
</dbReference>
<dbReference type="SUPFAM" id="SSF56784">
    <property type="entry name" value="HAD-like"/>
    <property type="match status" value="1"/>
</dbReference>
<sequence>MALMIKHVFLDIDGTLIKTDGRLTAQTIKTIRQANFSTTLVSARAPFEMQAMIQALGLTGPQIGFNGGIIFRQGVSEPLAQFPISADSRQQLVEYLQTSFPTVSQSYYTATSWLTTQIDAGIKYEQQVTHQQPTVVTRTALNQQLTIFKVMLIIFDADQMATIKTQLQELQLTDISIKQSGDWYLEITSAQAQKSTGITRIQTMNQLQVNELAAFGDGENDMPMFQAVGVPIAMGNANDFVKQHARYVTRTNDEDGVAYGIARYLANC</sequence>
<name>A0A0R2F3I7_9LACO</name>
<dbReference type="NCBIfam" id="TIGR00099">
    <property type="entry name" value="Cof-subfamily"/>
    <property type="match status" value="1"/>
</dbReference>